<dbReference type="STRING" id="1263082.A0A068RQQ9"/>
<gene>
    <name evidence="6" type="ORF">LCOR_03539.1</name>
</gene>
<dbReference type="GO" id="GO:0035591">
    <property type="term" value="F:signaling adaptor activity"/>
    <property type="evidence" value="ECO:0007669"/>
    <property type="project" value="TreeGrafter"/>
</dbReference>
<accession>A0A068RQQ9</accession>
<dbReference type="InterPro" id="IPR019775">
    <property type="entry name" value="WD40_repeat_CS"/>
</dbReference>
<dbReference type="OrthoDB" id="311712at2759"/>
<dbReference type="EMBL" id="CBTN010000011">
    <property type="protein sequence ID" value="CDH52005.1"/>
    <property type="molecule type" value="Genomic_DNA"/>
</dbReference>
<dbReference type="Pfam" id="PF17120">
    <property type="entry name" value="zf-RING_16"/>
    <property type="match status" value="1"/>
</dbReference>
<proteinExistence type="predicted"/>
<feature type="compositionally biased region" description="Basic and acidic residues" evidence="4">
    <location>
        <begin position="1212"/>
        <end position="1224"/>
    </location>
</feature>
<dbReference type="PROSITE" id="PS50294">
    <property type="entry name" value="WD_REPEATS_REGION"/>
    <property type="match status" value="1"/>
</dbReference>
<keyword evidence="7" id="KW-1185">Reference proteome</keyword>
<evidence type="ECO:0000259" key="5">
    <source>
        <dbReference type="Pfam" id="PF17120"/>
    </source>
</evidence>
<sequence length="1458" mass="163116">MYAIKSSVVWSLPKVMDIPNVCMLVVAPRVKRSFLLYSSFHFLFLDNKRMDLSRDDRMSSTPPMQKQQQEQRQPNNRPVSADNGLNERRRSDSHIFGTAPMPEERAQPGRRRPSQLSSAPAPRSQKEFPLGSLAWHQKQQQQRQRPVSLRYQHAVAASPTKSTSSQQMQEDTFYSSLQIRLHHSVGSMSISPSCRDIVLAGRQGLLIIDLENPWLLPRLLPHMSKWEVADVQWSPYVARESWVASTSNQKLLVWNLNYAGSHAIENVLHAHSRAISDINWSPHHPDMLATCSVDTYVHIWDLRCAGNDLRPANSFTSWNAATTQVKYNRKSEYLLASAHDKDVKIWDIRKGAVPVTTISAHTKKIYGIDWSRQNDHDIVTCSLDQLVKFWNIHEPEKEEEAIMTSSPVWRARNAPFGNGVLTMPQRTETTLYLYNRDTPTKPVHAFEGHTDTVKEFVWRWKGGNGTEGDDREFQLVTWSKDQYLRLWPITEDILRSVGHEPSKKKTVYRVPSTAVSKDGTVHSRSFQKEPDEDETESGQSVITASVNPLRIEASTSEPSSSAMTLFRSGKNVSGTVGIPGGYDAMSHAYREQKYTINPLLWMQNVKSVGPPTELRRAATTESTYQTVAEEMSTVLNKYVSAGVKTEKINGASRTCTITLHGPWSDTGSAFLRITIRFSPQYPDNSPPEFDIQKNSMMSIYYRAHMSQDLNTLASSYTSQKRWCLEACIRYLLGEPTQEEELGLGGGGTGTSESTPLSLGGGMSLTSGAQSAGSYMSTWNGSNNGADNGDSDDEIFTGTPFIGGGSGGYGTAGKRVSLQSERGIVVDMSSKQSADEKVPFPRLCGGVFSGNGHLVCFFSTLRVRDPKRNQENSNKAKRQEEDDASATNTAYFENTYSDFYKHPRTYEQFEEYKEIAAMSRQGRNATVLVGGSGGAFGEYAYDDDPDDIDDGLTMPSLYFNKPDNLALGSSISNADSMLYRNIKTDRITYNVVLADMNEIMPYSSQLAREYTLSIKDPVGACTHNAMICRAHNRLDLSKIWYLASEIMRECIPVENEREWSSEPMEDPHWQNGVDLSELYAILYNEKRAKITAIKKRRVRWGLHPLGRKLIDKLLDHFIKMGDVQTAAMLSCIFHDGQDGQSKGTQNNPHKMLYGSQDVQSKEDLRPIRAQALVRSGSGPVSTSVGSPDRTANTNQMSSSYGGRGVNFLSYFWDSDRHTPPGEKQAELGNQQQTSISPSTSKRPGYPFTTVNITPQKLPSNTAPGVRTSNPSSPHNGTFTAAITNTHAVVSDKEGKLVQSSDMTIEFTNLETFDGEKALSYNNDVSLLNPQRAAQLDVLRLNYADMLYRWGLLEQRAEILKFLSRQTSIEYQSTPPEQNMQVQIRCYMCGSEVSARDRICYTCRKSRSQIRCSVCHVLVKGMVNFCSKCGHGGHSVHIKEWFSQQTVCPTGCGCICLIDG</sequence>
<dbReference type="PROSITE" id="PS00678">
    <property type="entry name" value="WD_REPEATS_1"/>
    <property type="match status" value="3"/>
</dbReference>
<keyword evidence="2" id="KW-0677">Repeat</keyword>
<dbReference type="InterPro" id="IPR049566">
    <property type="entry name" value="WDR59_RTC1-like_RING_Znf"/>
</dbReference>
<feature type="repeat" description="WD" evidence="3">
    <location>
        <begin position="315"/>
        <end position="356"/>
    </location>
</feature>
<protein>
    <submittedName>
        <fullName evidence="6">Wd repeat protein</fullName>
    </submittedName>
</protein>
<feature type="region of interest" description="Disordered" evidence="4">
    <location>
        <begin position="513"/>
        <end position="540"/>
    </location>
</feature>
<dbReference type="PROSITE" id="PS50082">
    <property type="entry name" value="WD_REPEATS_2"/>
    <property type="match status" value="3"/>
</dbReference>
<feature type="compositionally biased region" description="Low complexity" evidence="4">
    <location>
        <begin position="1174"/>
        <end position="1186"/>
    </location>
</feature>
<dbReference type="SMART" id="SM00320">
    <property type="entry name" value="WD40"/>
    <property type="match status" value="5"/>
</dbReference>
<dbReference type="InterPro" id="IPR039456">
    <property type="entry name" value="WDR59_mRING-H2-C3H3C2"/>
</dbReference>
<dbReference type="PANTHER" id="PTHR46170">
    <property type="entry name" value="GATOR COMPLEX PROTEIN WDR59"/>
    <property type="match status" value="1"/>
</dbReference>
<evidence type="ECO:0000313" key="6">
    <source>
        <dbReference type="EMBL" id="CDH52005.1"/>
    </source>
</evidence>
<dbReference type="GO" id="GO:0005774">
    <property type="term" value="C:vacuolar membrane"/>
    <property type="evidence" value="ECO:0007669"/>
    <property type="project" value="TreeGrafter"/>
</dbReference>
<reference evidence="6" key="1">
    <citation type="submission" date="2013-08" db="EMBL/GenBank/DDBJ databases">
        <title>Gene expansion shapes genome architecture in the human pathogen Lichtheimia corymbifera: an evolutionary genomics analysis in the ancient terrestrial Mucorales (Mucoromycotina).</title>
        <authorList>
            <person name="Schwartze V.U."/>
            <person name="Winter S."/>
            <person name="Shelest E."/>
            <person name="Marcet-Houben M."/>
            <person name="Horn F."/>
            <person name="Wehner S."/>
            <person name="Hoffmann K."/>
            <person name="Riege K."/>
            <person name="Sammeth M."/>
            <person name="Nowrousian M."/>
            <person name="Valiante V."/>
            <person name="Linde J."/>
            <person name="Jacobsen I.D."/>
            <person name="Marz M."/>
            <person name="Brakhage A.A."/>
            <person name="Gabaldon T."/>
            <person name="Bocker S."/>
            <person name="Voigt K."/>
        </authorList>
    </citation>
    <scope>NUCLEOTIDE SEQUENCE [LARGE SCALE GENOMIC DNA]</scope>
    <source>
        <strain evidence="6">FSU 9682</strain>
    </source>
</reference>
<dbReference type="InterPro" id="IPR036322">
    <property type="entry name" value="WD40_repeat_dom_sf"/>
</dbReference>
<feature type="region of interest" description="Disordered" evidence="4">
    <location>
        <begin position="1170"/>
        <end position="1198"/>
    </location>
</feature>
<dbReference type="InterPro" id="IPR049567">
    <property type="entry name" value="WDR59-like"/>
</dbReference>
<feature type="repeat" description="WD" evidence="3">
    <location>
        <begin position="268"/>
        <end position="303"/>
    </location>
</feature>
<feature type="domain" description="WDR59/RTC1-like RING zinc finger" evidence="5">
    <location>
        <begin position="1407"/>
        <end position="1455"/>
    </location>
</feature>
<evidence type="ECO:0000256" key="1">
    <source>
        <dbReference type="ARBA" id="ARBA00022574"/>
    </source>
</evidence>
<feature type="compositionally biased region" description="Low complexity" evidence="4">
    <location>
        <begin position="62"/>
        <end position="78"/>
    </location>
</feature>
<dbReference type="Proteomes" id="UP000027586">
    <property type="component" value="Unassembled WGS sequence"/>
</dbReference>
<dbReference type="CDD" id="cd16692">
    <property type="entry name" value="mRING-H2-C3H3C2_WDR59"/>
    <property type="match status" value="1"/>
</dbReference>
<evidence type="ECO:0000256" key="4">
    <source>
        <dbReference type="SAM" id="MobiDB-lite"/>
    </source>
</evidence>
<dbReference type="GO" id="GO:1904263">
    <property type="term" value="P:positive regulation of TORC1 signaling"/>
    <property type="evidence" value="ECO:0007669"/>
    <property type="project" value="TreeGrafter"/>
</dbReference>
<dbReference type="InterPro" id="IPR015943">
    <property type="entry name" value="WD40/YVTN_repeat-like_dom_sf"/>
</dbReference>
<feature type="repeat" description="WD" evidence="3">
    <location>
        <begin position="358"/>
        <end position="400"/>
    </location>
</feature>
<dbReference type="Pfam" id="PF00400">
    <property type="entry name" value="WD40"/>
    <property type="match status" value="2"/>
</dbReference>
<feature type="compositionally biased region" description="Polar residues" evidence="4">
    <location>
        <begin position="159"/>
        <end position="168"/>
    </location>
</feature>
<dbReference type="GO" id="GO:0034198">
    <property type="term" value="P:cellular response to amino acid starvation"/>
    <property type="evidence" value="ECO:0007669"/>
    <property type="project" value="TreeGrafter"/>
</dbReference>
<dbReference type="GO" id="GO:0035859">
    <property type="term" value="C:Seh1-associated complex"/>
    <property type="evidence" value="ECO:0007669"/>
    <property type="project" value="TreeGrafter"/>
</dbReference>
<feature type="region of interest" description="Disordered" evidence="4">
    <location>
        <begin position="866"/>
        <end position="886"/>
    </location>
</feature>
<dbReference type="PANTHER" id="PTHR46170:SF1">
    <property type="entry name" value="GATOR COMPLEX PROTEIN WDR59"/>
    <property type="match status" value="1"/>
</dbReference>
<evidence type="ECO:0000256" key="2">
    <source>
        <dbReference type="ARBA" id="ARBA00022737"/>
    </source>
</evidence>
<dbReference type="InterPro" id="IPR001680">
    <property type="entry name" value="WD40_rpt"/>
</dbReference>
<feature type="compositionally biased region" description="Polar residues" evidence="4">
    <location>
        <begin position="1188"/>
        <end position="1198"/>
    </location>
</feature>
<comment type="caution">
    <text evidence="6">The sequence shown here is derived from an EMBL/GenBank/DDBJ whole genome shotgun (WGS) entry which is preliminary data.</text>
</comment>
<dbReference type="SUPFAM" id="SSF50978">
    <property type="entry name" value="WD40 repeat-like"/>
    <property type="match status" value="1"/>
</dbReference>
<feature type="compositionally biased region" description="Polar residues" evidence="4">
    <location>
        <begin position="1247"/>
        <end position="1277"/>
    </location>
</feature>
<feature type="region of interest" description="Disordered" evidence="4">
    <location>
        <begin position="1210"/>
        <end position="1277"/>
    </location>
</feature>
<organism evidence="6 7">
    <name type="scientific">Lichtheimia corymbifera JMRC:FSU:9682</name>
    <dbReference type="NCBI Taxonomy" id="1263082"/>
    <lineage>
        <taxon>Eukaryota</taxon>
        <taxon>Fungi</taxon>
        <taxon>Fungi incertae sedis</taxon>
        <taxon>Mucoromycota</taxon>
        <taxon>Mucoromycotina</taxon>
        <taxon>Mucoromycetes</taxon>
        <taxon>Mucorales</taxon>
        <taxon>Lichtheimiaceae</taxon>
        <taxon>Lichtheimia</taxon>
    </lineage>
</organism>
<feature type="region of interest" description="Disordered" evidence="4">
    <location>
        <begin position="54"/>
        <end position="168"/>
    </location>
</feature>
<feature type="compositionally biased region" description="Polar residues" evidence="4">
    <location>
        <begin position="1226"/>
        <end position="1240"/>
    </location>
</feature>
<dbReference type="Gene3D" id="2.130.10.10">
    <property type="entry name" value="YVTN repeat-like/Quinoprotein amine dehydrogenase"/>
    <property type="match status" value="1"/>
</dbReference>
<evidence type="ECO:0000313" key="7">
    <source>
        <dbReference type="Proteomes" id="UP000027586"/>
    </source>
</evidence>
<dbReference type="VEuPathDB" id="FungiDB:LCOR_03539.1"/>
<name>A0A068RQQ9_9FUNG</name>
<keyword evidence="1 3" id="KW-0853">WD repeat</keyword>
<evidence type="ECO:0000256" key="3">
    <source>
        <dbReference type="PROSITE-ProRule" id="PRU00221"/>
    </source>
</evidence>